<evidence type="ECO:0000313" key="1">
    <source>
        <dbReference type="EMBL" id="ATZ33951.1"/>
    </source>
</evidence>
<dbReference type="AlphaFoldDB" id="A0A2H4TWL1"/>
<protein>
    <submittedName>
        <fullName evidence="1">Uncharacterized protein</fullName>
    </submittedName>
</protein>
<accession>A0A2H4TWL1</accession>
<proteinExistence type="predicted"/>
<name>A0A2H4TWL1_ECOLX</name>
<reference evidence="1 2" key="1">
    <citation type="submission" date="2017-11" db="EMBL/GenBank/DDBJ databases">
        <title>Escherichia coli CV839-15 Genome sequencing and assembly.</title>
        <authorList>
            <person name="Li Z."/>
            <person name="Song N."/>
            <person name="Li W."/>
            <person name="Philip H.R."/>
            <person name="Bu Z."/>
            <person name="Siguo L."/>
        </authorList>
    </citation>
    <scope>NUCLEOTIDE SEQUENCE [LARGE SCALE GENOMIC DNA]</scope>
    <source>
        <strain evidence="1 2">CV839-15</strain>
    </source>
</reference>
<dbReference type="Proteomes" id="UP000236551">
    <property type="component" value="Chromosome"/>
</dbReference>
<dbReference type="EMBL" id="CP024978">
    <property type="protein sequence ID" value="ATZ33951.1"/>
    <property type="molecule type" value="Genomic_DNA"/>
</dbReference>
<gene>
    <name evidence="1" type="ORF">CV83915_03667</name>
</gene>
<organism evidence="1 2">
    <name type="scientific">Escherichia coli</name>
    <dbReference type="NCBI Taxonomy" id="562"/>
    <lineage>
        <taxon>Bacteria</taxon>
        <taxon>Pseudomonadati</taxon>
        <taxon>Pseudomonadota</taxon>
        <taxon>Gammaproteobacteria</taxon>
        <taxon>Enterobacterales</taxon>
        <taxon>Enterobacteriaceae</taxon>
        <taxon>Escherichia</taxon>
    </lineage>
</organism>
<evidence type="ECO:0000313" key="2">
    <source>
        <dbReference type="Proteomes" id="UP000236551"/>
    </source>
</evidence>
<sequence>MGCGLVISSRGVTGSKNGMDGLCSTGNGIVFAGVFFW</sequence>